<dbReference type="GO" id="GO:0005524">
    <property type="term" value="F:ATP binding"/>
    <property type="evidence" value="ECO:0007669"/>
    <property type="project" value="UniProtKB-UniRule"/>
</dbReference>
<keyword evidence="3" id="KW-0808">Transferase</keyword>
<dbReference type="HAMAP" id="MF_00376">
    <property type="entry name" value="Dephospho_CoA_kinase"/>
    <property type="match status" value="1"/>
</dbReference>
<keyword evidence="1 3" id="KW-0547">Nucleotide-binding</keyword>
<evidence type="ECO:0000313" key="5">
    <source>
        <dbReference type="EMBL" id="SFE47291.1"/>
    </source>
</evidence>
<dbReference type="PANTHER" id="PTHR10695:SF46">
    <property type="entry name" value="BIFUNCTIONAL COENZYME A SYNTHASE-RELATED"/>
    <property type="match status" value="1"/>
</dbReference>
<evidence type="ECO:0000256" key="3">
    <source>
        <dbReference type="HAMAP-Rule" id="MF_00376"/>
    </source>
</evidence>
<dbReference type="AlphaFoldDB" id="A0A1I2ATI2"/>
<gene>
    <name evidence="3" type="primary">coaE</name>
    <name evidence="5" type="ORF">SAMN05216245_10729</name>
</gene>
<evidence type="ECO:0000313" key="6">
    <source>
        <dbReference type="Proteomes" id="UP000198896"/>
    </source>
</evidence>
<evidence type="ECO:0000256" key="1">
    <source>
        <dbReference type="ARBA" id="ARBA00022741"/>
    </source>
</evidence>
<dbReference type="CDD" id="cd02022">
    <property type="entry name" value="DPCK"/>
    <property type="match status" value="1"/>
</dbReference>
<dbReference type="PROSITE" id="PS51219">
    <property type="entry name" value="DPCK"/>
    <property type="match status" value="1"/>
</dbReference>
<organism evidence="5 6">
    <name type="scientific">Succiniclasticum ruminis DSM 9236</name>
    <dbReference type="NCBI Taxonomy" id="1123323"/>
    <lineage>
        <taxon>Bacteria</taxon>
        <taxon>Bacillati</taxon>
        <taxon>Bacillota</taxon>
        <taxon>Negativicutes</taxon>
        <taxon>Acidaminococcales</taxon>
        <taxon>Acidaminococcaceae</taxon>
        <taxon>Succiniclasticum</taxon>
    </lineage>
</organism>
<dbReference type="EMBL" id="FONL01000007">
    <property type="protein sequence ID" value="SFE47291.1"/>
    <property type="molecule type" value="Genomic_DNA"/>
</dbReference>
<dbReference type="GO" id="GO:0015937">
    <property type="term" value="P:coenzyme A biosynthetic process"/>
    <property type="evidence" value="ECO:0007669"/>
    <property type="project" value="UniProtKB-UniRule"/>
</dbReference>
<keyword evidence="2 3" id="KW-0067">ATP-binding</keyword>
<dbReference type="GO" id="GO:0005737">
    <property type="term" value="C:cytoplasm"/>
    <property type="evidence" value="ECO:0007669"/>
    <property type="project" value="UniProtKB-SubCell"/>
</dbReference>
<dbReference type="InterPro" id="IPR027417">
    <property type="entry name" value="P-loop_NTPase"/>
</dbReference>
<comment type="catalytic activity">
    <reaction evidence="3">
        <text>3'-dephospho-CoA + ATP = ADP + CoA + H(+)</text>
        <dbReference type="Rhea" id="RHEA:18245"/>
        <dbReference type="ChEBI" id="CHEBI:15378"/>
        <dbReference type="ChEBI" id="CHEBI:30616"/>
        <dbReference type="ChEBI" id="CHEBI:57287"/>
        <dbReference type="ChEBI" id="CHEBI:57328"/>
        <dbReference type="ChEBI" id="CHEBI:456216"/>
        <dbReference type="EC" id="2.7.1.24"/>
    </reaction>
</comment>
<comment type="pathway">
    <text evidence="3">Cofactor biosynthesis; coenzyme A biosynthesis; CoA from (R)-pantothenate: step 5/5.</text>
</comment>
<comment type="subcellular location">
    <subcellularLocation>
        <location evidence="3">Cytoplasm</location>
    </subcellularLocation>
</comment>
<protein>
    <recommendedName>
        <fullName evidence="3 4">Dephospho-CoA kinase</fullName>
        <ecNumber evidence="3 4">2.7.1.24</ecNumber>
    </recommendedName>
    <alternativeName>
        <fullName evidence="3">Dephosphocoenzyme A kinase</fullName>
    </alternativeName>
</protein>
<dbReference type="Proteomes" id="UP000198896">
    <property type="component" value="Unassembled WGS sequence"/>
</dbReference>
<sequence>MKIIGLAGSIGSGKSTAAAYLRSLHFIVFDSENAAKSAALEKGSPCLQKAAELFGPESILPDGTLNRPWVADKIFYDHSLLLRFEAIMQQQVRDDLLHFLETQKADGTSAVFLDLPLMIELGWHKLCDSVWLIAVPDEIRIRRAIARDRQLGKEIVMRRNNTQLPVSEQRKYADAVIDNSGPFANTKAQIDEQLRKLQLIK</sequence>
<dbReference type="PANTHER" id="PTHR10695">
    <property type="entry name" value="DEPHOSPHO-COA KINASE-RELATED"/>
    <property type="match status" value="1"/>
</dbReference>
<dbReference type="OrthoDB" id="9812943at2"/>
<name>A0A1I2ATI2_9FIRM</name>
<keyword evidence="6" id="KW-1185">Reference proteome</keyword>
<dbReference type="Pfam" id="PF01121">
    <property type="entry name" value="CoaE"/>
    <property type="match status" value="1"/>
</dbReference>
<comment type="similarity">
    <text evidence="3">Belongs to the CoaE family.</text>
</comment>
<dbReference type="EC" id="2.7.1.24" evidence="3 4"/>
<comment type="function">
    <text evidence="3">Catalyzes the phosphorylation of the 3'-hydroxyl group of dephosphocoenzyme A to form coenzyme A.</text>
</comment>
<dbReference type="NCBIfam" id="TIGR00152">
    <property type="entry name" value="dephospho-CoA kinase"/>
    <property type="match status" value="1"/>
</dbReference>
<dbReference type="Gene3D" id="3.40.50.300">
    <property type="entry name" value="P-loop containing nucleotide triphosphate hydrolases"/>
    <property type="match status" value="1"/>
</dbReference>
<evidence type="ECO:0000256" key="4">
    <source>
        <dbReference type="NCBIfam" id="TIGR00152"/>
    </source>
</evidence>
<keyword evidence="3" id="KW-0173">Coenzyme A biosynthesis</keyword>
<reference evidence="5 6" key="1">
    <citation type="submission" date="2016-10" db="EMBL/GenBank/DDBJ databases">
        <authorList>
            <person name="de Groot N.N."/>
        </authorList>
    </citation>
    <scope>NUCLEOTIDE SEQUENCE [LARGE SCALE GENOMIC DNA]</scope>
    <source>
        <strain evidence="5 6">DSM 9236</strain>
    </source>
</reference>
<dbReference type="GO" id="GO:0004140">
    <property type="term" value="F:dephospho-CoA kinase activity"/>
    <property type="evidence" value="ECO:0007669"/>
    <property type="project" value="UniProtKB-UniRule"/>
</dbReference>
<keyword evidence="3 5" id="KW-0418">Kinase</keyword>
<feature type="binding site" evidence="3">
    <location>
        <begin position="11"/>
        <end position="16"/>
    </location>
    <ligand>
        <name>ATP</name>
        <dbReference type="ChEBI" id="CHEBI:30616"/>
    </ligand>
</feature>
<proteinExistence type="inferred from homology"/>
<dbReference type="STRING" id="1123323.SAMN05216245_10729"/>
<evidence type="ECO:0000256" key="2">
    <source>
        <dbReference type="ARBA" id="ARBA00022840"/>
    </source>
</evidence>
<dbReference type="RefSeq" id="WP_093913411.1">
    <property type="nucleotide sequence ID" value="NZ_FONL01000007.1"/>
</dbReference>
<accession>A0A1I2ATI2</accession>
<keyword evidence="3" id="KW-0963">Cytoplasm</keyword>
<dbReference type="UniPathway" id="UPA00241">
    <property type="reaction ID" value="UER00356"/>
</dbReference>
<dbReference type="SUPFAM" id="SSF52540">
    <property type="entry name" value="P-loop containing nucleoside triphosphate hydrolases"/>
    <property type="match status" value="1"/>
</dbReference>
<dbReference type="InterPro" id="IPR001977">
    <property type="entry name" value="Depp_CoAkinase"/>
</dbReference>